<keyword evidence="2" id="KW-1185">Reference proteome</keyword>
<dbReference type="Proteomes" id="UP000304864">
    <property type="component" value="Chromosome"/>
</dbReference>
<proteinExistence type="predicted"/>
<name>A0A4P9K846_9GAMM</name>
<evidence type="ECO:0000313" key="2">
    <source>
        <dbReference type="Proteomes" id="UP000304864"/>
    </source>
</evidence>
<dbReference type="EMBL" id="CP040602">
    <property type="protein sequence ID" value="QCU90427.1"/>
    <property type="molecule type" value="Genomic_DNA"/>
</dbReference>
<gene>
    <name evidence="1" type="ORF">FE785_07180</name>
</gene>
<evidence type="ECO:0008006" key="3">
    <source>
        <dbReference type="Google" id="ProtNLM"/>
    </source>
</evidence>
<dbReference type="KEGG" id="thig:FE785_07180"/>
<dbReference type="AlphaFoldDB" id="A0A4P9K846"/>
<protein>
    <recommendedName>
        <fullName evidence="3">Hook-length control protein FliK</fullName>
    </recommendedName>
</protein>
<dbReference type="OrthoDB" id="5615488at2"/>
<evidence type="ECO:0000313" key="1">
    <source>
        <dbReference type="EMBL" id="QCU90427.1"/>
    </source>
</evidence>
<reference evidence="1 2" key="1">
    <citation type="submission" date="2019-05" db="EMBL/GenBank/DDBJ databases">
        <title>Thiomicrorhabdus sediminis sp. nov, a novel sulfur-oxidizing bacterium isolated from coastal sediment.</title>
        <authorList>
            <person name="Liu X."/>
        </authorList>
    </citation>
    <scope>NUCLEOTIDE SEQUENCE [LARGE SCALE GENOMIC DNA]</scope>
    <source>
        <strain evidence="1 2">G1</strain>
    </source>
</reference>
<accession>A0A4P9K846</accession>
<sequence length="347" mass="38595">MVLIPTNLNPTSANLRLTTNLLNLGQVKVGQVFSANLQPLNNTQALVTIGSQSFTATLKEPINLTGDVKLVVKQTSPELQLAVQNNKPQTTASNSQALQQSIQNILRQFLPQQSSLNQVVQQLNTLPALPAGINQALQQLLEQLNRPQKINDGKQLQSSILNSGLFMESKLKQGQAKLPGDIKAQMLQLQKQTLQLNQQQPSAALAKLSDLLNQAISRITVQQIQLLENPNVTAYEYLNNQDKINQDTIELHKINYASNTLWEVYINLQLPQGELNSKLSLNDQDSAINCFLWCDNQDVEAHITNKLGALRKQFDDAGLNLNQLQLSPRKLEPKQRKTQVALIDIKV</sequence>
<dbReference type="RefSeq" id="WP_138565102.1">
    <property type="nucleotide sequence ID" value="NZ_CP040602.1"/>
</dbReference>
<organism evidence="1 2">
    <name type="scientific">Thiomicrorhabdus sediminis</name>
    <dbReference type="NCBI Taxonomy" id="2580412"/>
    <lineage>
        <taxon>Bacteria</taxon>
        <taxon>Pseudomonadati</taxon>
        <taxon>Pseudomonadota</taxon>
        <taxon>Gammaproteobacteria</taxon>
        <taxon>Thiotrichales</taxon>
        <taxon>Piscirickettsiaceae</taxon>
        <taxon>Thiomicrorhabdus</taxon>
    </lineage>
</organism>